<evidence type="ECO:0000259" key="4">
    <source>
        <dbReference type="PROSITE" id="PS50051"/>
    </source>
</evidence>
<dbReference type="InterPro" id="IPR004482">
    <property type="entry name" value="Mg_chelat-rel"/>
</dbReference>
<dbReference type="InterPro" id="IPR020568">
    <property type="entry name" value="Ribosomal_Su5_D2-typ_SF"/>
</dbReference>
<accession>A0A1F6G4F0</accession>
<dbReference type="InterPro" id="IPR027417">
    <property type="entry name" value="P-loop_NTPase"/>
</dbReference>
<comment type="caution">
    <text evidence="5">The sequence shown here is derived from an EMBL/GenBank/DDBJ whole genome shotgun (WGS) entry which is preliminary data.</text>
</comment>
<dbReference type="PRINTS" id="PR00830">
    <property type="entry name" value="ENDOLAPTASE"/>
</dbReference>
<dbReference type="InterPro" id="IPR045006">
    <property type="entry name" value="CHLI-like"/>
</dbReference>
<evidence type="ECO:0000256" key="2">
    <source>
        <dbReference type="ARBA" id="ARBA00022741"/>
    </source>
</evidence>
<keyword evidence="3" id="KW-0067">ATP-binding</keyword>
<dbReference type="Pfam" id="PF13541">
    <property type="entry name" value="ChlI"/>
    <property type="match status" value="1"/>
</dbReference>
<dbReference type="GO" id="GO:0005524">
    <property type="term" value="F:ATP binding"/>
    <property type="evidence" value="ECO:0007669"/>
    <property type="project" value="UniProtKB-KW"/>
</dbReference>
<protein>
    <recommendedName>
        <fullName evidence="4">MCM C-terminal AAA(+) ATPase domain-containing protein</fullName>
    </recommendedName>
</protein>
<name>A0A1F6G4F0_9BACT</name>
<dbReference type="EMBL" id="MFMU01000014">
    <property type="protein sequence ID" value="OGG92982.1"/>
    <property type="molecule type" value="Genomic_DNA"/>
</dbReference>
<evidence type="ECO:0000256" key="3">
    <source>
        <dbReference type="ARBA" id="ARBA00022840"/>
    </source>
</evidence>
<dbReference type="Pfam" id="PF01078">
    <property type="entry name" value="Mg_chelatase"/>
    <property type="match status" value="1"/>
</dbReference>
<dbReference type="Proteomes" id="UP000176867">
    <property type="component" value="Unassembled WGS sequence"/>
</dbReference>
<dbReference type="Gene3D" id="3.30.230.10">
    <property type="match status" value="1"/>
</dbReference>
<feature type="domain" description="MCM C-terminal AAA(+) ATPase" evidence="4">
    <location>
        <begin position="306"/>
        <end position="398"/>
    </location>
</feature>
<proteinExistence type="inferred from homology"/>
<dbReference type="PROSITE" id="PS50051">
    <property type="entry name" value="MCM_2"/>
    <property type="match status" value="1"/>
</dbReference>
<dbReference type="InterPro" id="IPR025158">
    <property type="entry name" value="Mg_chelat-rel_C"/>
</dbReference>
<dbReference type="Gene3D" id="3.40.50.300">
    <property type="entry name" value="P-loop containing nucleotide triphosphate hydrolases"/>
    <property type="match status" value="1"/>
</dbReference>
<dbReference type="CDD" id="cd00009">
    <property type="entry name" value="AAA"/>
    <property type="match status" value="1"/>
</dbReference>
<dbReference type="GO" id="GO:0003677">
    <property type="term" value="F:DNA binding"/>
    <property type="evidence" value="ECO:0007669"/>
    <property type="project" value="InterPro"/>
</dbReference>
<evidence type="ECO:0000256" key="1">
    <source>
        <dbReference type="ARBA" id="ARBA00006354"/>
    </source>
</evidence>
<dbReference type="NCBIfam" id="TIGR00368">
    <property type="entry name" value="YifB family Mg chelatase-like AAA ATPase"/>
    <property type="match status" value="1"/>
</dbReference>
<dbReference type="STRING" id="1798533.A2609_01980"/>
<dbReference type="SUPFAM" id="SSF52540">
    <property type="entry name" value="P-loop containing nucleoside triphosphate hydrolases"/>
    <property type="match status" value="1"/>
</dbReference>
<dbReference type="AlphaFoldDB" id="A0A1F6G4F0"/>
<organism evidence="5 6">
    <name type="scientific">Candidatus Kaiserbacteria bacterium RIFOXYD1_FULL_47_14</name>
    <dbReference type="NCBI Taxonomy" id="1798533"/>
    <lineage>
        <taxon>Bacteria</taxon>
        <taxon>Candidatus Kaiseribacteriota</taxon>
    </lineage>
</organism>
<dbReference type="PANTHER" id="PTHR32039">
    <property type="entry name" value="MAGNESIUM-CHELATASE SUBUNIT CHLI"/>
    <property type="match status" value="1"/>
</dbReference>
<evidence type="ECO:0000313" key="6">
    <source>
        <dbReference type="Proteomes" id="UP000176867"/>
    </source>
</evidence>
<dbReference type="InterPro" id="IPR001208">
    <property type="entry name" value="MCM_dom"/>
</dbReference>
<dbReference type="InterPro" id="IPR003593">
    <property type="entry name" value="AAA+_ATPase"/>
</dbReference>
<gene>
    <name evidence="5" type="ORF">A2609_01980</name>
</gene>
<keyword evidence="2" id="KW-0547">Nucleotide-binding</keyword>
<comment type="similarity">
    <text evidence="1">Belongs to the Mg-chelatase subunits D/I family. ComM subfamily.</text>
</comment>
<dbReference type="SMART" id="SM00382">
    <property type="entry name" value="AAA"/>
    <property type="match status" value="1"/>
</dbReference>
<dbReference type="SUPFAM" id="SSF54211">
    <property type="entry name" value="Ribosomal protein S5 domain 2-like"/>
    <property type="match status" value="1"/>
</dbReference>
<reference evidence="5 6" key="1">
    <citation type="journal article" date="2016" name="Nat. Commun.">
        <title>Thousands of microbial genomes shed light on interconnected biogeochemical processes in an aquifer system.</title>
        <authorList>
            <person name="Anantharaman K."/>
            <person name="Brown C.T."/>
            <person name="Hug L.A."/>
            <person name="Sharon I."/>
            <person name="Castelle C.J."/>
            <person name="Probst A.J."/>
            <person name="Thomas B.C."/>
            <person name="Singh A."/>
            <person name="Wilkins M.J."/>
            <person name="Karaoz U."/>
            <person name="Brodie E.L."/>
            <person name="Williams K.H."/>
            <person name="Hubbard S.S."/>
            <person name="Banfield J.F."/>
        </authorList>
    </citation>
    <scope>NUCLEOTIDE SEQUENCE [LARGE SCALE GENOMIC DNA]</scope>
</reference>
<dbReference type="InterPro" id="IPR000523">
    <property type="entry name" value="Mg_chelatse_chII-like_cat_dom"/>
</dbReference>
<dbReference type="Pfam" id="PF13335">
    <property type="entry name" value="Mg_chelatase_C"/>
    <property type="match status" value="1"/>
</dbReference>
<evidence type="ECO:0000313" key="5">
    <source>
        <dbReference type="EMBL" id="OGG92982.1"/>
    </source>
</evidence>
<sequence length="519" mass="55854">MPTASPRGNARAPLPKHGYAKTLAAQPVGSGAEMVVVEADLTRGLHNFSVVGLADKAVEEARDRISAAIRHSGYKPPKQQNKRIVLSLSPADLKKEGSHYDLALAIAYLIAAGDLLALNDDFLFIGELALDGTVRAVRGVLPQVLAAKRHGIKTIFVPSGNAREALLAEGVAIYAPASLTELLEHLKGEKPLPRLVRDRRVPVPPPAIDLAEVKGQESAKRALEIAAAGRHNIVFYGPPGTGKTMLARALAGILPPLSDDDMLEVTAIHSTAGLLSEGEAVYWPPFRAPHHSISHVAIVGGGTFPKAGEVTLAHKGVLFLDEFPEFDSRTLEALRQPLEDRIVTVSRARATVTFPADCMIVAAMNPADTLSDDSRVAQRAAVKQARRISRPIVDRLDLWIEVPLVPHDTLSKLSTGEPSELVRKRVITARTSAEKRTKKKGATNAALSGKELDEKSGFTEAAKETLTLSAARLHLSPRSYHRTMRVARTIADLAGADSVTPAFVHEALQYRPRGLFGFE</sequence>
<dbReference type="PANTHER" id="PTHR32039:SF7">
    <property type="entry name" value="COMPETENCE PROTEIN COMM"/>
    <property type="match status" value="1"/>
</dbReference>
<dbReference type="InterPro" id="IPR014721">
    <property type="entry name" value="Ribsml_uS5_D2-typ_fold_subgr"/>
</dbReference>